<reference evidence="1 2" key="1">
    <citation type="submission" date="2007-05" db="EMBL/GenBank/DDBJ databases">
        <title>Complete sequence of Geobacter uraniireducens Rf4.</title>
        <authorList>
            <consortium name="US DOE Joint Genome Institute"/>
            <person name="Copeland A."/>
            <person name="Lucas S."/>
            <person name="Lapidus A."/>
            <person name="Barry K."/>
            <person name="Detter J.C."/>
            <person name="Glavina del Rio T."/>
            <person name="Hammon N."/>
            <person name="Israni S."/>
            <person name="Dalin E."/>
            <person name="Tice H."/>
            <person name="Pitluck S."/>
            <person name="Chertkov O."/>
            <person name="Brettin T."/>
            <person name="Bruce D."/>
            <person name="Han C."/>
            <person name="Schmutz J."/>
            <person name="Larimer F."/>
            <person name="Land M."/>
            <person name="Hauser L."/>
            <person name="Kyrpides N."/>
            <person name="Mikhailova N."/>
            <person name="Shelobolina E."/>
            <person name="Aklujkar M."/>
            <person name="Lovley D."/>
            <person name="Richardson P."/>
        </authorList>
    </citation>
    <scope>NUCLEOTIDE SEQUENCE [LARGE SCALE GENOMIC DNA]</scope>
    <source>
        <strain evidence="1 2">Rf4</strain>
    </source>
</reference>
<organism evidence="1 2">
    <name type="scientific">Geotalea uraniireducens (strain Rf4)</name>
    <name type="common">Geobacter uraniireducens</name>
    <dbReference type="NCBI Taxonomy" id="351605"/>
    <lineage>
        <taxon>Bacteria</taxon>
        <taxon>Pseudomonadati</taxon>
        <taxon>Thermodesulfobacteriota</taxon>
        <taxon>Desulfuromonadia</taxon>
        <taxon>Geobacterales</taxon>
        <taxon>Geobacteraceae</taxon>
        <taxon>Geotalea</taxon>
    </lineage>
</organism>
<dbReference type="InterPro" id="IPR011050">
    <property type="entry name" value="Pectin_lyase_fold/virulence"/>
</dbReference>
<evidence type="ECO:0000313" key="2">
    <source>
        <dbReference type="Proteomes" id="UP000006695"/>
    </source>
</evidence>
<dbReference type="Gene3D" id="2.60.40.10">
    <property type="entry name" value="Immunoglobulins"/>
    <property type="match status" value="1"/>
</dbReference>
<sequence>MALSGTHAVCSTMALAIGSHTITATYGGDGNFSGSSGIFTLTVTVYTPGSFYVGVQNDNGSGDAIANCASADNSDCTLSSAIQAANNAGPGPHIITLKNNVTLTGRMRRLIEQNMTIRADVSPRTVSCSSGSGGQPFFIGGGLAGSTVSNVAYPTLNNLNVTLKGLSISGCMAKGGDSGLGGGAGAGLGGALFVYGGNVSLEDMTFYGNRAQGGEPQRQASLGVAGCTAMELSQAPFLAGAVSGLVRPITSAPVAVLAITPAVPLPCSAGAAHRPVSAGGVMAAELAQTEAVPFLALPAL</sequence>
<dbReference type="AlphaFoldDB" id="A5GAT1"/>
<gene>
    <name evidence="1" type="ordered locus">Gura_1113</name>
</gene>
<proteinExistence type="predicted"/>
<dbReference type="STRING" id="351605.Gura_1113"/>
<dbReference type="EMBL" id="CP000698">
    <property type="protein sequence ID" value="ABQ25319.1"/>
    <property type="molecule type" value="Genomic_DNA"/>
</dbReference>
<accession>A5GAT1</accession>
<name>A5GAT1_GEOUR</name>
<dbReference type="KEGG" id="gur:Gura_1113"/>
<dbReference type="InterPro" id="IPR013783">
    <property type="entry name" value="Ig-like_fold"/>
</dbReference>
<evidence type="ECO:0008006" key="3">
    <source>
        <dbReference type="Google" id="ProtNLM"/>
    </source>
</evidence>
<protein>
    <recommendedName>
        <fullName evidence="3">Bacterial Ig-like domain-containing protein</fullName>
    </recommendedName>
</protein>
<dbReference type="SUPFAM" id="SSF51126">
    <property type="entry name" value="Pectin lyase-like"/>
    <property type="match status" value="1"/>
</dbReference>
<keyword evidence="2" id="KW-1185">Reference proteome</keyword>
<dbReference type="HOGENOM" id="CLU_926730_0_0_7"/>
<dbReference type="Proteomes" id="UP000006695">
    <property type="component" value="Chromosome"/>
</dbReference>
<evidence type="ECO:0000313" key="1">
    <source>
        <dbReference type="EMBL" id="ABQ25319.1"/>
    </source>
</evidence>